<dbReference type="InterPro" id="IPR043502">
    <property type="entry name" value="DNA/RNA_pol_sf"/>
</dbReference>
<dbReference type="InterPro" id="IPR012337">
    <property type="entry name" value="RNaseH-like_sf"/>
</dbReference>
<dbReference type="InterPro" id="IPR001584">
    <property type="entry name" value="Integrase_cat-core"/>
</dbReference>
<reference evidence="4" key="1">
    <citation type="submission" date="2021-03" db="EMBL/GenBank/DDBJ databases">
        <title>Draft genome sequence of rust myrtle Austropuccinia psidii MF-1, a brazilian biotype.</title>
        <authorList>
            <person name="Quecine M.C."/>
            <person name="Pachon D.M.R."/>
            <person name="Bonatelli M.L."/>
            <person name="Correr F.H."/>
            <person name="Franceschini L.M."/>
            <person name="Leite T.F."/>
            <person name="Margarido G.R.A."/>
            <person name="Almeida C.A."/>
            <person name="Ferrarezi J.A."/>
            <person name="Labate C.A."/>
        </authorList>
    </citation>
    <scope>NUCLEOTIDE SEQUENCE</scope>
    <source>
        <strain evidence="4">MF-1</strain>
    </source>
</reference>
<feature type="compositionally biased region" description="Basic and acidic residues" evidence="2">
    <location>
        <begin position="220"/>
        <end position="236"/>
    </location>
</feature>
<dbReference type="InterPro" id="IPR036397">
    <property type="entry name" value="RNaseH_sf"/>
</dbReference>
<evidence type="ECO:0000313" key="5">
    <source>
        <dbReference type="Proteomes" id="UP000765509"/>
    </source>
</evidence>
<feature type="region of interest" description="Disordered" evidence="2">
    <location>
        <begin position="220"/>
        <end position="246"/>
    </location>
</feature>
<dbReference type="GO" id="GO:0003723">
    <property type="term" value="F:RNA binding"/>
    <property type="evidence" value="ECO:0007669"/>
    <property type="project" value="UniProtKB-KW"/>
</dbReference>
<dbReference type="PANTHER" id="PTHR11439:SF483">
    <property type="entry name" value="PEPTIDE SYNTHASE GLIP-LIKE, PUTATIVE (AFU_ORTHOLOGUE AFUA_3G12920)-RELATED"/>
    <property type="match status" value="1"/>
</dbReference>
<dbReference type="GO" id="GO:0005634">
    <property type="term" value="C:nucleus"/>
    <property type="evidence" value="ECO:0007669"/>
    <property type="project" value="UniProtKB-ARBA"/>
</dbReference>
<keyword evidence="1" id="KW-0694">RNA-binding</keyword>
<accession>A0A9Q3HPZ2</accession>
<dbReference type="GO" id="GO:0015074">
    <property type="term" value="P:DNA integration"/>
    <property type="evidence" value="ECO:0007669"/>
    <property type="project" value="InterPro"/>
</dbReference>
<dbReference type="SUPFAM" id="SSF56672">
    <property type="entry name" value="DNA/RNA polymerases"/>
    <property type="match status" value="1"/>
</dbReference>
<feature type="compositionally biased region" description="Polar residues" evidence="2">
    <location>
        <begin position="717"/>
        <end position="726"/>
    </location>
</feature>
<protein>
    <recommendedName>
        <fullName evidence="3">Integrase catalytic domain-containing protein</fullName>
    </recommendedName>
</protein>
<dbReference type="Pfam" id="PF00665">
    <property type="entry name" value="rve"/>
    <property type="match status" value="1"/>
</dbReference>
<evidence type="ECO:0000313" key="4">
    <source>
        <dbReference type="EMBL" id="MBW0510999.1"/>
    </source>
</evidence>
<proteinExistence type="predicted"/>
<name>A0A9Q3HPZ2_9BASI</name>
<dbReference type="Proteomes" id="UP000765509">
    <property type="component" value="Unassembled WGS sequence"/>
</dbReference>
<evidence type="ECO:0000256" key="1">
    <source>
        <dbReference type="ARBA" id="ARBA00022884"/>
    </source>
</evidence>
<evidence type="ECO:0000256" key="2">
    <source>
        <dbReference type="SAM" id="MobiDB-lite"/>
    </source>
</evidence>
<dbReference type="Gene3D" id="3.30.420.10">
    <property type="entry name" value="Ribonuclease H-like superfamily/Ribonuclease H"/>
    <property type="match status" value="1"/>
</dbReference>
<feature type="region of interest" description="Disordered" evidence="2">
    <location>
        <begin position="717"/>
        <end position="740"/>
    </location>
</feature>
<feature type="domain" description="Integrase catalytic" evidence="3">
    <location>
        <begin position="416"/>
        <end position="609"/>
    </location>
</feature>
<dbReference type="EMBL" id="AVOT02021897">
    <property type="protein sequence ID" value="MBW0510999.1"/>
    <property type="molecule type" value="Genomic_DNA"/>
</dbReference>
<dbReference type="OrthoDB" id="3344688at2759"/>
<keyword evidence="5" id="KW-1185">Reference proteome</keyword>
<dbReference type="PANTHER" id="PTHR11439">
    <property type="entry name" value="GAG-POL-RELATED RETROTRANSPOSON"/>
    <property type="match status" value="1"/>
</dbReference>
<dbReference type="Pfam" id="PF07727">
    <property type="entry name" value="RVT_2"/>
    <property type="match status" value="1"/>
</dbReference>
<dbReference type="InterPro" id="IPR013103">
    <property type="entry name" value="RVT_2"/>
</dbReference>
<organism evidence="4 5">
    <name type="scientific">Austropuccinia psidii MF-1</name>
    <dbReference type="NCBI Taxonomy" id="1389203"/>
    <lineage>
        <taxon>Eukaryota</taxon>
        <taxon>Fungi</taxon>
        <taxon>Dikarya</taxon>
        <taxon>Basidiomycota</taxon>
        <taxon>Pucciniomycotina</taxon>
        <taxon>Pucciniomycetes</taxon>
        <taxon>Pucciniales</taxon>
        <taxon>Sphaerophragmiaceae</taxon>
        <taxon>Austropuccinia</taxon>
    </lineage>
</organism>
<dbReference type="SUPFAM" id="SSF53098">
    <property type="entry name" value="Ribonuclease H-like"/>
    <property type="match status" value="1"/>
</dbReference>
<gene>
    <name evidence="4" type="ORF">O181_050714</name>
</gene>
<comment type="caution">
    <text evidence="4">The sequence shown here is derived from an EMBL/GenBank/DDBJ whole genome shotgun (WGS) entry which is preliminary data.</text>
</comment>
<dbReference type="PROSITE" id="PS50994">
    <property type="entry name" value="INTEGRASE"/>
    <property type="match status" value="1"/>
</dbReference>
<evidence type="ECO:0000259" key="3">
    <source>
        <dbReference type="PROSITE" id="PS50994"/>
    </source>
</evidence>
<dbReference type="CDD" id="cd09272">
    <property type="entry name" value="RNase_HI_RT_Ty1"/>
    <property type="match status" value="1"/>
</dbReference>
<sequence>MPEVPLDVNDASSDGEVIKARMTKLTRKNWVQWSCQFENYLISKGMDDLLDPPSEDVKKTTKFRKRNGGALTLLWSSVSTEFEGVLLNNKTSFYNFWIGLGNCCGKNSVVVICRTLHKLVNLRYEPGSSLEKHVDEFHKIHASYLSISADSSISMSLSSSMAAAFFLQSLNNDKELSSLCQTLYDIKPFNLNTITNRVSIEHSRRQTTYDQALLFDKNKQAEASKSKENNQAEGGRRNTTQELDKKKRIERIEQLLEKLQSANLTSLNAASDSKELNRLPESDSEAFIFDEVNAMIGKNHQRLIYLNSGAGRTVVNDLTLLDNPTPVLKHINTFSNPVRVTQQGTLVFKGVKLYPVYYVPNGPVNLLSVSQLVDHGMKLVSKSNMFLIKYDNRIVDTFRQQGNLFASRLPMTSKLVYTLPTSNLDWHLALGHPSDSYIRFLLKERKIKGRFTQSSDCPINPPTRKGHKYVLVLVDDYSRFNRIYLMSEKCQAEGHIKSFLMEIKNKLDITPAYLHTDRGGEFSSKLFVDFLTSHGISLERGPPESPQTNGVAERFNQTLLSKIRCLLGQSNIPVSYWDEAANHASLLLNLLPHKHLMMKTPACVLNSKHCLIEPEVNLEKLIPFGIKVTSRIPNPLSKVEPRGEVLRALTFEKYSDGMRLLNLETGKIKVSRDYAVTANNPTLSMNQPEPLLPSSPSLTIKLRLPGRQLTDLPVQSPVEQQSNSLVQPPAPSPRQNIGRPELSKNYEYVPYYKEAPKNISSSINTENIITGKRNIADRDSLLLADAVPYSKAVNDPIEAPEWKKAMDAEYQSLTSHGTGDLVPYPPKPEKVIGGMWRLTRKRNEHGEVYRYKARWVVLGNHQEHMLHYYDTWASVGRNETFKIMLTLVVNFNYIPYQFDIETAFLHGEMDAVVYVKQVKGYEVKGKEGWVWRLRKSLYGTKQAPRMWKAKLTTTLSGLGMMSAQSDESLFTNNDKSLLLHIHVDDGFLISKSEDTIVTFLNKLNAILKLKYKKRPTQHLGYNLEWSKNKVKINQTDLIVKLLRKFEMQDCKPVKTPCNGNFLNEINSNLSDNAIQVTSFQQAIGSINYLSHHTRPDVMFTINQLSRYSTSPNQCHWNALKHLLRYLNRTKDKGLVYEQQPIKETLTGWADADYANDKEDRKSVSGYVILAFSNPICWLSKKQSVVAQSTTEAEYIAMNVCSKQLQWLTFVLNDLGHTSLQPVLVNNNSGAVTISKQASLNANTKHIEVRYQYVRDCVMKNLIKVVQVSTNEMIADVLTKPLGVVKLKEVYKQLHLEDSGGVL</sequence>